<reference evidence="2" key="2">
    <citation type="journal article" date="2024" name="Plant">
        <title>Genomic evolution and insights into agronomic trait innovations of Sesamum species.</title>
        <authorList>
            <person name="Miao H."/>
            <person name="Wang L."/>
            <person name="Qu L."/>
            <person name="Liu H."/>
            <person name="Sun Y."/>
            <person name="Le M."/>
            <person name="Wang Q."/>
            <person name="Wei S."/>
            <person name="Zheng Y."/>
            <person name="Lin W."/>
            <person name="Duan Y."/>
            <person name="Cao H."/>
            <person name="Xiong S."/>
            <person name="Wang X."/>
            <person name="Wei L."/>
            <person name="Li C."/>
            <person name="Ma Q."/>
            <person name="Ju M."/>
            <person name="Zhao R."/>
            <person name="Li G."/>
            <person name="Mu C."/>
            <person name="Tian Q."/>
            <person name="Mei H."/>
            <person name="Zhang T."/>
            <person name="Gao T."/>
            <person name="Zhang H."/>
        </authorList>
    </citation>
    <scope>NUCLEOTIDE SEQUENCE</scope>
    <source>
        <strain evidence="2">G02</strain>
    </source>
</reference>
<organism evidence="2">
    <name type="scientific">Sesamum radiatum</name>
    <name type="common">Black benniseed</name>
    <dbReference type="NCBI Taxonomy" id="300843"/>
    <lineage>
        <taxon>Eukaryota</taxon>
        <taxon>Viridiplantae</taxon>
        <taxon>Streptophyta</taxon>
        <taxon>Embryophyta</taxon>
        <taxon>Tracheophyta</taxon>
        <taxon>Spermatophyta</taxon>
        <taxon>Magnoliopsida</taxon>
        <taxon>eudicotyledons</taxon>
        <taxon>Gunneridae</taxon>
        <taxon>Pentapetalae</taxon>
        <taxon>asterids</taxon>
        <taxon>lamiids</taxon>
        <taxon>Lamiales</taxon>
        <taxon>Pedaliaceae</taxon>
        <taxon>Sesamum</taxon>
    </lineage>
</organism>
<dbReference type="Pfam" id="PF13960">
    <property type="entry name" value="DUF4218"/>
    <property type="match status" value="1"/>
</dbReference>
<accession>A0AAW2K9K2</accession>
<evidence type="ECO:0000259" key="1">
    <source>
        <dbReference type="Pfam" id="PF13960"/>
    </source>
</evidence>
<evidence type="ECO:0000313" key="2">
    <source>
        <dbReference type="EMBL" id="KAL0303364.1"/>
    </source>
</evidence>
<dbReference type="PANTHER" id="PTHR48258">
    <property type="entry name" value="DUF4218 DOMAIN-CONTAINING PROTEIN-RELATED"/>
    <property type="match status" value="1"/>
</dbReference>
<protein>
    <recommendedName>
        <fullName evidence="1">DUF4218 domain-containing protein</fullName>
    </recommendedName>
</protein>
<gene>
    <name evidence="2" type="ORF">Sradi_6204500</name>
</gene>
<proteinExistence type="predicted"/>
<reference evidence="2" key="1">
    <citation type="submission" date="2020-06" db="EMBL/GenBank/DDBJ databases">
        <authorList>
            <person name="Li T."/>
            <person name="Hu X."/>
            <person name="Zhang T."/>
            <person name="Song X."/>
            <person name="Zhang H."/>
            <person name="Dai N."/>
            <person name="Sheng W."/>
            <person name="Hou X."/>
            <person name="Wei L."/>
        </authorList>
    </citation>
    <scope>NUCLEOTIDE SEQUENCE</scope>
    <source>
        <strain evidence="2">G02</strain>
        <tissue evidence="2">Leaf</tissue>
    </source>
</reference>
<sequence length="196" mass="23564">MYPFERLLRDLKKNVKNKAHVESSIFKAYIVETIRLFTIYYFELHVLCKQNRPGRNDDLMSNNDMIQTSMFNYPGRASWGSKKRWFSGSECHIIEMYVFCNCEVVTLYYEMKVSYESIVHELQVYLELNYADSELLKCDYWQPSAEVTMFLCYFVNDYNFHIERHNVGKSTMDYGDKDEEDRFEDYKTEEDNNMSV</sequence>
<dbReference type="PANTHER" id="PTHR48258:SF4">
    <property type="entry name" value="DUF4216 DOMAIN-CONTAINING PROTEIN"/>
    <property type="match status" value="1"/>
</dbReference>
<dbReference type="EMBL" id="JACGWJ010000029">
    <property type="protein sequence ID" value="KAL0303364.1"/>
    <property type="molecule type" value="Genomic_DNA"/>
</dbReference>
<comment type="caution">
    <text evidence="2">The sequence shown here is derived from an EMBL/GenBank/DDBJ whole genome shotgun (WGS) entry which is preliminary data.</text>
</comment>
<dbReference type="AlphaFoldDB" id="A0AAW2K9K2"/>
<feature type="domain" description="DUF4218" evidence="1">
    <location>
        <begin position="1"/>
        <end position="56"/>
    </location>
</feature>
<dbReference type="InterPro" id="IPR025452">
    <property type="entry name" value="DUF4218"/>
</dbReference>
<name>A0AAW2K9K2_SESRA</name>